<evidence type="ECO:0000313" key="4">
    <source>
        <dbReference type="Proteomes" id="UP000093712"/>
    </source>
</evidence>
<organism evidence="3 4">
    <name type="scientific">Mycolicibacter heraklionensis</name>
    <dbReference type="NCBI Taxonomy" id="512402"/>
    <lineage>
        <taxon>Bacteria</taxon>
        <taxon>Bacillati</taxon>
        <taxon>Actinomycetota</taxon>
        <taxon>Actinomycetes</taxon>
        <taxon>Mycobacteriales</taxon>
        <taxon>Mycobacteriaceae</taxon>
        <taxon>Mycolicibacter</taxon>
    </lineage>
</organism>
<reference evidence="3 4" key="1">
    <citation type="submission" date="2016-06" db="EMBL/GenBank/DDBJ databases">
        <authorList>
            <person name="Sutton G."/>
            <person name="Brinkac L."/>
            <person name="Sanka R."/>
            <person name="Adams M."/>
            <person name="Lau E."/>
            <person name="Garcia-Basteiro A."/>
            <person name="Lopez-Varela E."/>
            <person name="Palencia S."/>
        </authorList>
    </citation>
    <scope>NUCLEOTIDE SEQUENCE [LARGE SCALE GENOMIC DNA]</scope>
    <source>
        <strain evidence="3 4">1211594.5</strain>
    </source>
</reference>
<proteinExistence type="predicted"/>
<gene>
    <name evidence="3" type="ORF">A5649_05865</name>
</gene>
<dbReference type="AlphaFoldDB" id="A0AA91ETI6"/>
<dbReference type="Proteomes" id="UP000093712">
    <property type="component" value="Unassembled WGS sequence"/>
</dbReference>
<keyword evidence="1" id="KW-0175">Coiled coil</keyword>
<name>A0AA91ETI6_9MYCO</name>
<evidence type="ECO:0000313" key="3">
    <source>
        <dbReference type="EMBL" id="OBK83883.1"/>
    </source>
</evidence>
<dbReference type="InterPro" id="IPR037401">
    <property type="entry name" value="SnoaL-like"/>
</dbReference>
<evidence type="ECO:0000256" key="1">
    <source>
        <dbReference type="SAM" id="Coils"/>
    </source>
</evidence>
<protein>
    <recommendedName>
        <fullName evidence="2">SnoaL-like domain-containing protein</fullName>
    </recommendedName>
</protein>
<feature type="coiled-coil region" evidence="1">
    <location>
        <begin position="1"/>
        <end position="28"/>
    </location>
</feature>
<dbReference type="InterPro" id="IPR032710">
    <property type="entry name" value="NTF2-like_dom_sf"/>
</dbReference>
<dbReference type="Pfam" id="PF13577">
    <property type="entry name" value="SnoaL_4"/>
    <property type="match status" value="1"/>
</dbReference>
<dbReference type="RefSeq" id="WP_065041129.1">
    <property type="nucleotide sequence ID" value="NZ_LZME01000099.1"/>
</dbReference>
<sequence>MTDVSREIAELRIRLQRLEDERDIARLIASYGPAVDSADADTAAGLWAEDGSYDVEGWRMNSSADVQAMVASAAHRQLVDTGCCHFLGPAVVTVSGESAVAVCESLVLLRRSEPLPHSDFDLQAWDSSAQEYMIWRASANHFELERGTGGWRISRRTSGMLAGREAALRLLRSGVRGVRLVDAQKEGS</sequence>
<accession>A0AA91ETI6</accession>
<dbReference type="Gene3D" id="3.10.450.50">
    <property type="match status" value="1"/>
</dbReference>
<dbReference type="SUPFAM" id="SSF54427">
    <property type="entry name" value="NTF2-like"/>
    <property type="match status" value="1"/>
</dbReference>
<evidence type="ECO:0000259" key="2">
    <source>
        <dbReference type="Pfam" id="PF13577"/>
    </source>
</evidence>
<comment type="caution">
    <text evidence="3">The sequence shown here is derived from an EMBL/GenBank/DDBJ whole genome shotgun (WGS) entry which is preliminary data.</text>
</comment>
<dbReference type="EMBL" id="LZME01000099">
    <property type="protein sequence ID" value="OBK83883.1"/>
    <property type="molecule type" value="Genomic_DNA"/>
</dbReference>
<feature type="domain" description="SnoaL-like" evidence="2">
    <location>
        <begin position="16"/>
        <end position="157"/>
    </location>
</feature>